<feature type="domain" description="NADP-dependent oxidoreductase" evidence="1">
    <location>
        <begin position="15"/>
        <end position="296"/>
    </location>
</feature>
<dbReference type="InterPro" id="IPR023210">
    <property type="entry name" value="NADP_OxRdtase_dom"/>
</dbReference>
<evidence type="ECO:0000313" key="2">
    <source>
        <dbReference type="EMBL" id="SDP46322.1"/>
    </source>
</evidence>
<dbReference type="PRINTS" id="PR00069">
    <property type="entry name" value="ALDKETRDTASE"/>
</dbReference>
<proteinExistence type="predicted"/>
<sequence>MNKRQLGSSDLYVSEISLGCMSLGTDHNKAKDIIDRAVDAGINYLDTADLYDFGENEKIVGEAVKGKRDDLLIGTKVGNNFNPDQEDWHWDPSKKHIKEGVKDSLKRLGIDYIDLYQLHGGTIDDPIEESIEAFEELKQEGLIREYGISSIRPNVIKEYVEKSNIVSVMMQYNALDRRPEEEILNLLADNEISVLARGPLAKGMLSSKGQEKAQEKAENGFLEYSQEEVLEIAKQWQSFTSDEKTAETLALQYVLQNPTVATAVFGASSVEQLNDNLRYLESPPLTEQIYKEMKALTKGITYQKHRAR</sequence>
<dbReference type="Pfam" id="PF00248">
    <property type="entry name" value="Aldo_ket_red"/>
    <property type="match status" value="1"/>
</dbReference>
<dbReference type="AlphaFoldDB" id="A0A1H0SWT8"/>
<dbReference type="PANTHER" id="PTHR43312:SF1">
    <property type="entry name" value="NADP-DEPENDENT OXIDOREDUCTASE DOMAIN-CONTAINING PROTEIN"/>
    <property type="match status" value="1"/>
</dbReference>
<dbReference type="CDD" id="cd19086">
    <property type="entry name" value="AKR_AKR11C1"/>
    <property type="match status" value="1"/>
</dbReference>
<dbReference type="PANTHER" id="PTHR43312">
    <property type="entry name" value="D-THREO-ALDOSE 1-DEHYDROGENASE"/>
    <property type="match status" value="1"/>
</dbReference>
<keyword evidence="3" id="KW-1185">Reference proteome</keyword>
<dbReference type="SUPFAM" id="SSF51430">
    <property type="entry name" value="NAD(P)-linked oxidoreductase"/>
    <property type="match status" value="1"/>
</dbReference>
<dbReference type="InterPro" id="IPR020471">
    <property type="entry name" value="AKR"/>
</dbReference>
<evidence type="ECO:0000313" key="3">
    <source>
        <dbReference type="Proteomes" id="UP000198860"/>
    </source>
</evidence>
<dbReference type="EMBL" id="FNIZ01000019">
    <property type="protein sequence ID" value="SDP46322.1"/>
    <property type="molecule type" value="Genomic_DNA"/>
</dbReference>
<name>A0A1H0SWT8_HALAD</name>
<dbReference type="InterPro" id="IPR036812">
    <property type="entry name" value="NAD(P)_OxRdtase_dom_sf"/>
</dbReference>
<gene>
    <name evidence="2" type="ORF">SAMN05421677_11962</name>
</gene>
<dbReference type="InterPro" id="IPR053135">
    <property type="entry name" value="AKR2_Oxidoreductase"/>
</dbReference>
<organism evidence="2 3">
    <name type="scientific">Halobacillus aidingensis</name>
    <dbReference type="NCBI Taxonomy" id="240303"/>
    <lineage>
        <taxon>Bacteria</taxon>
        <taxon>Bacillati</taxon>
        <taxon>Bacillota</taxon>
        <taxon>Bacilli</taxon>
        <taxon>Bacillales</taxon>
        <taxon>Bacillaceae</taxon>
        <taxon>Halobacillus</taxon>
    </lineage>
</organism>
<dbReference type="GO" id="GO:0016491">
    <property type="term" value="F:oxidoreductase activity"/>
    <property type="evidence" value="ECO:0007669"/>
    <property type="project" value="InterPro"/>
</dbReference>
<evidence type="ECO:0000259" key="1">
    <source>
        <dbReference type="Pfam" id="PF00248"/>
    </source>
</evidence>
<dbReference type="Gene3D" id="3.20.20.100">
    <property type="entry name" value="NADP-dependent oxidoreductase domain"/>
    <property type="match status" value="1"/>
</dbReference>
<dbReference type="RefSeq" id="WP_089654074.1">
    <property type="nucleotide sequence ID" value="NZ_FNIZ01000019.1"/>
</dbReference>
<accession>A0A1H0SWT8</accession>
<dbReference type="Proteomes" id="UP000198860">
    <property type="component" value="Unassembled WGS sequence"/>
</dbReference>
<dbReference type="OrthoDB" id="9773828at2"/>
<reference evidence="3" key="1">
    <citation type="submission" date="2016-10" db="EMBL/GenBank/DDBJ databases">
        <authorList>
            <person name="Varghese N."/>
            <person name="Submissions S."/>
        </authorList>
    </citation>
    <scope>NUCLEOTIDE SEQUENCE [LARGE SCALE GENOMIC DNA]</scope>
    <source>
        <strain evidence="3">CGMCC 1.3703</strain>
    </source>
</reference>
<dbReference type="STRING" id="240303.SAMN05421677_11962"/>
<protein>
    <submittedName>
        <fullName evidence="2">Predicted oxidoreductase</fullName>
    </submittedName>
</protein>